<reference evidence="2 3" key="1">
    <citation type="submission" date="2018-10" db="EMBL/GenBank/DDBJ databases">
        <authorList>
            <consortium name="Pathogen Informatics"/>
        </authorList>
    </citation>
    <scope>NUCLEOTIDE SEQUENCE [LARGE SCALE GENOMIC DNA]</scope>
</reference>
<feature type="compositionally biased region" description="Acidic residues" evidence="1">
    <location>
        <begin position="667"/>
        <end position="687"/>
    </location>
</feature>
<feature type="compositionally biased region" description="Acidic residues" evidence="1">
    <location>
        <begin position="590"/>
        <end position="600"/>
    </location>
</feature>
<feature type="compositionally biased region" description="Low complexity" evidence="1">
    <location>
        <begin position="161"/>
        <end position="170"/>
    </location>
</feature>
<feature type="compositionally biased region" description="Basic and acidic residues" evidence="1">
    <location>
        <begin position="195"/>
        <end position="213"/>
    </location>
</feature>
<feature type="region of interest" description="Disordered" evidence="1">
    <location>
        <begin position="655"/>
        <end position="708"/>
    </location>
</feature>
<gene>
    <name evidence="2" type="ORF">MCOS_LOCUS9613</name>
</gene>
<evidence type="ECO:0000313" key="3">
    <source>
        <dbReference type="Proteomes" id="UP000267029"/>
    </source>
</evidence>
<feature type="region of interest" description="Disordered" evidence="1">
    <location>
        <begin position="333"/>
        <end position="366"/>
    </location>
</feature>
<feature type="compositionally biased region" description="Basic and acidic residues" evidence="1">
    <location>
        <begin position="1196"/>
        <end position="1213"/>
    </location>
</feature>
<sequence length="1235" mass="137671">MTPHFLFLTFSFRDRSGHWCSCESDYEVDTKIISFDQSRRFSPIGASFHLDISSPSADTQPSLALSRSSSPCVRRKSEDAYDVNVLNGQLSSENLRASAEAAVADQLPPGAHPVDLRSSTPTPPPIPTSPSPLQALLTSPCPSGAPSPTPIDVDKRPIPDSPTATPSSSSQIYLQVPADGRRTIQLSPTVILRPQDSEERPPDVVHLEDKDEQSLTPRPTAEGAALKEIAATSGVKKVEHGTTEDTHHPSKSLANTLSAQFKSTTSALSTGFKSLFKEPVLSTTAAPPTSSRAAQLRRSFSAKSAVGFAQEVDLTNPTKSITHDPNFVSETNVASKNTEELQPTASQPPPLLSEQSTSEDKESSKDYEAQLAEYSKFSASVSQLFDTTSLDNIVAAVENEPQPSREEQLKQLRIRAGLVLSDGPALHDYYTQSYQFAPKTQKPATLTGSLPSLNTPNLQQSLPKASVMFGSLMSKAHNAASDLFKQVNVVAEAAKQAVSEAHAMMVDDKQQQEAKAPVENNKISTPEANLPELTPPAPDEVSEDDIITRGVLEPPEYINEDERKAARRAWGQSSSMDDQEDDASVSYLVEEPEDDGDEDQSAWTKSEARRPRGRNEDVLMRGERVDDVAWLRSRDRDEQSAISARDGMLMAAVTGVRDPLVNGQAYYDDDDEEEVEEEEEEEDDFEEASEHGRRTRSHWHTDESENEIRLPIQRRRDRFNKFSEDEFQDDYSDREAVDEGGDEELDYVGNQRGRARRRQLPENRNSINLDEGESDFAGNQIGSTDDSGSCTQSLAASPGGRSLRSQTVNPLLTIMEMGHASARGAFPVWIEKPANYSFPSNPPAIGTVSRERRSRRQRQNRFQNGSATSTNRRRDVEGSTVHRSSEVVPRHPWISPTNGYYTGGADVDALGYYRDPECPECVAASGEDPSRIRFEQDIPLASSSTRRQRFRPRQNDLRFHNGMLSDPDVFYQDAFWDSSGWEGYYQRRLRADDFEWYPGPAYEPFESDWQQQGSFEEPGRRPYRLPSNHLQLPPGDYGCWSDTGMPPATRAIDTSRRWSSWDKHGRPTEHLYDNLAYANGHHRYYTDDQSTDEWALDSSCTLLAGGSPFHASQHPYQPVATEYRTSDSTTAEASRFVSDRQYVPYNRGLPSEGTRQTYLAPTDREHHRYAQSIQELSRGSRTRRNSGYYSPSTSLKRTERSRARTSPRSRDPTRSPGHAIPGSVMSPYENQRAFE</sequence>
<proteinExistence type="predicted"/>
<dbReference type="OrthoDB" id="6274931at2759"/>
<dbReference type="AlphaFoldDB" id="A0A3P6HR00"/>
<evidence type="ECO:0000256" key="1">
    <source>
        <dbReference type="SAM" id="MobiDB-lite"/>
    </source>
</evidence>
<keyword evidence="3" id="KW-1185">Reference proteome</keyword>
<feature type="compositionally biased region" description="Basic and acidic residues" evidence="1">
    <location>
        <begin position="606"/>
        <end position="621"/>
    </location>
</feature>
<organism evidence="2 3">
    <name type="scientific">Mesocestoides corti</name>
    <name type="common">Flatworm</name>
    <dbReference type="NCBI Taxonomy" id="53468"/>
    <lineage>
        <taxon>Eukaryota</taxon>
        <taxon>Metazoa</taxon>
        <taxon>Spiralia</taxon>
        <taxon>Lophotrochozoa</taxon>
        <taxon>Platyhelminthes</taxon>
        <taxon>Cestoda</taxon>
        <taxon>Eucestoda</taxon>
        <taxon>Cyclophyllidea</taxon>
        <taxon>Mesocestoididae</taxon>
        <taxon>Mesocestoides</taxon>
    </lineage>
</organism>
<dbReference type="Proteomes" id="UP000267029">
    <property type="component" value="Unassembled WGS sequence"/>
</dbReference>
<feature type="region of interest" description="Disordered" evidence="1">
    <location>
        <begin position="1122"/>
        <end position="1235"/>
    </location>
</feature>
<dbReference type="STRING" id="53468.A0A3P6HR00"/>
<feature type="compositionally biased region" description="Polar residues" evidence="1">
    <location>
        <begin position="333"/>
        <end position="345"/>
    </location>
</feature>
<feature type="region of interest" description="Disordered" evidence="1">
    <location>
        <begin position="836"/>
        <end position="890"/>
    </location>
</feature>
<feature type="compositionally biased region" description="Polar residues" evidence="1">
    <location>
        <begin position="1171"/>
        <end position="1195"/>
    </location>
</feature>
<feature type="region of interest" description="Disordered" evidence="1">
    <location>
        <begin position="508"/>
        <end position="621"/>
    </location>
</feature>
<name>A0A3P6HR00_MESCO</name>
<dbReference type="EMBL" id="UXSR01005780">
    <property type="protein sequence ID" value="VDD83610.1"/>
    <property type="molecule type" value="Genomic_DNA"/>
</dbReference>
<feature type="compositionally biased region" description="Basic and acidic residues" evidence="1">
    <location>
        <begin position="236"/>
        <end position="248"/>
    </location>
</feature>
<evidence type="ECO:0000313" key="2">
    <source>
        <dbReference type="EMBL" id="VDD83610.1"/>
    </source>
</evidence>
<feature type="region of interest" description="Disordered" evidence="1">
    <location>
        <begin position="107"/>
        <end position="172"/>
    </location>
</feature>
<feature type="compositionally biased region" description="Polar residues" evidence="1">
    <location>
        <begin position="780"/>
        <end position="795"/>
    </location>
</feature>
<feature type="compositionally biased region" description="Pro residues" evidence="1">
    <location>
        <begin position="121"/>
        <end position="130"/>
    </location>
</feature>
<protein>
    <submittedName>
        <fullName evidence="2">Uncharacterized protein</fullName>
    </submittedName>
</protein>
<feature type="region of interest" description="Disordered" evidence="1">
    <location>
        <begin position="186"/>
        <end position="252"/>
    </location>
</feature>
<feature type="compositionally biased region" description="Basic and acidic residues" evidence="1">
    <location>
        <begin position="699"/>
        <end position="708"/>
    </location>
</feature>
<feature type="region of interest" description="Disordered" evidence="1">
    <location>
        <begin position="723"/>
        <end position="804"/>
    </location>
</feature>
<accession>A0A3P6HR00</accession>